<dbReference type="Pfam" id="PF13579">
    <property type="entry name" value="Glyco_trans_4_4"/>
    <property type="match status" value="1"/>
</dbReference>
<feature type="domain" description="Glycosyltransferase subfamily 4-like N-terminal" evidence="2">
    <location>
        <begin position="111"/>
        <end position="254"/>
    </location>
</feature>
<name>A0A2H0UEQ4_9BACT</name>
<dbReference type="EMBL" id="PFBI01000001">
    <property type="protein sequence ID" value="PIR84904.1"/>
    <property type="molecule type" value="Genomic_DNA"/>
</dbReference>
<sequence length="477" mass="53922">MAKEPPARINTERLDPAMREAEALGVATSEFESSEDITIVDPKTSAFQAMHEQDRIFKEELERNRVDVAAERAAAPIVRQPVLVRNRARILYIIRDSTILTESSNIRKKTAQLATLFAEVHVLLLTVGRDVPKISSSARRLSENVWLYSAHARFRFGILSAAQKVAKTELTFGTGFRPDIVVADDPFESGLVGQDLAKTYECPFQVHIHDDFFDPAFVRAESLNKWRRRSAYKVLRSNPCVRTESSYIKSRLLEEFSVLKDSVGLLPVFYNVLGWGDEVATIDVQKKYPQFKFIICHIAYEHEEQQSVTVIDGLFYLLRQYPTIGLVIVGSIGVVSRLQERAAAYHLNQQIMFETEYTQVLSYIKTSHVVIYTSDEPAHNEVVLMAASVGVPLISSNTGLAAELFIDEESVLLCPSDSPPCFGEKINRLLNDNPLRRKLALNAREIVDKDIEQDYDTYLKEYRASIEGCLVVRTEPT</sequence>
<feature type="domain" description="Glycosyl transferase family 1" evidence="1">
    <location>
        <begin position="311"/>
        <end position="445"/>
    </location>
</feature>
<dbReference type="Proteomes" id="UP000229344">
    <property type="component" value="Unassembled WGS sequence"/>
</dbReference>
<dbReference type="Gene3D" id="3.40.50.2000">
    <property type="entry name" value="Glycogen Phosphorylase B"/>
    <property type="match status" value="2"/>
</dbReference>
<evidence type="ECO:0000313" key="3">
    <source>
        <dbReference type="EMBL" id="PIR84904.1"/>
    </source>
</evidence>
<dbReference type="InterPro" id="IPR001296">
    <property type="entry name" value="Glyco_trans_1"/>
</dbReference>
<evidence type="ECO:0000313" key="4">
    <source>
        <dbReference type="Proteomes" id="UP000229344"/>
    </source>
</evidence>
<protein>
    <submittedName>
        <fullName evidence="3">Uncharacterized protein</fullName>
    </submittedName>
</protein>
<evidence type="ECO:0000259" key="1">
    <source>
        <dbReference type="Pfam" id="PF00534"/>
    </source>
</evidence>
<comment type="caution">
    <text evidence="3">The sequence shown here is derived from an EMBL/GenBank/DDBJ whole genome shotgun (WGS) entry which is preliminary data.</text>
</comment>
<dbReference type="SUPFAM" id="SSF53756">
    <property type="entry name" value="UDP-Glycosyltransferase/glycogen phosphorylase"/>
    <property type="match status" value="1"/>
</dbReference>
<gene>
    <name evidence="3" type="ORF">COU16_00080</name>
</gene>
<dbReference type="InterPro" id="IPR028098">
    <property type="entry name" value="Glyco_trans_4-like_N"/>
</dbReference>
<evidence type="ECO:0000259" key="2">
    <source>
        <dbReference type="Pfam" id="PF13579"/>
    </source>
</evidence>
<dbReference type="GO" id="GO:0016757">
    <property type="term" value="F:glycosyltransferase activity"/>
    <property type="evidence" value="ECO:0007669"/>
    <property type="project" value="InterPro"/>
</dbReference>
<dbReference type="AlphaFoldDB" id="A0A2H0UEQ4"/>
<accession>A0A2H0UEQ4</accession>
<organism evidence="3 4">
    <name type="scientific">Candidatus Kaiserbacteria bacterium CG10_big_fil_rev_8_21_14_0_10_47_16</name>
    <dbReference type="NCBI Taxonomy" id="1974608"/>
    <lineage>
        <taxon>Bacteria</taxon>
        <taxon>Candidatus Kaiseribacteriota</taxon>
    </lineage>
</organism>
<proteinExistence type="predicted"/>
<dbReference type="CDD" id="cd03801">
    <property type="entry name" value="GT4_PimA-like"/>
    <property type="match status" value="1"/>
</dbReference>
<dbReference type="PANTHER" id="PTHR12526">
    <property type="entry name" value="GLYCOSYLTRANSFERASE"/>
    <property type="match status" value="1"/>
</dbReference>
<dbReference type="Pfam" id="PF00534">
    <property type="entry name" value="Glycos_transf_1"/>
    <property type="match status" value="1"/>
</dbReference>
<reference evidence="4" key="1">
    <citation type="submission" date="2017-09" db="EMBL/GenBank/DDBJ databases">
        <title>Depth-based differentiation of microbial function through sediment-hosted aquifers and enrichment of novel symbionts in the deep terrestrial subsurface.</title>
        <authorList>
            <person name="Probst A.J."/>
            <person name="Ladd B."/>
            <person name="Jarett J.K."/>
            <person name="Geller-Mcgrath D.E."/>
            <person name="Sieber C.M.K."/>
            <person name="Emerson J.B."/>
            <person name="Anantharaman K."/>
            <person name="Thomas B.C."/>
            <person name="Malmstrom R."/>
            <person name="Stieglmeier M."/>
            <person name="Klingl A."/>
            <person name="Woyke T."/>
            <person name="Ryan C.M."/>
            <person name="Banfield J.F."/>
        </authorList>
    </citation>
    <scope>NUCLEOTIDE SEQUENCE [LARGE SCALE GENOMIC DNA]</scope>
</reference>